<dbReference type="GO" id="GO:0005634">
    <property type="term" value="C:nucleus"/>
    <property type="evidence" value="ECO:0007669"/>
    <property type="project" value="TreeGrafter"/>
</dbReference>
<organism evidence="3 4">
    <name type="scientific">Populus tomentosa</name>
    <name type="common">Chinese white poplar</name>
    <dbReference type="NCBI Taxonomy" id="118781"/>
    <lineage>
        <taxon>Eukaryota</taxon>
        <taxon>Viridiplantae</taxon>
        <taxon>Streptophyta</taxon>
        <taxon>Embryophyta</taxon>
        <taxon>Tracheophyta</taxon>
        <taxon>Spermatophyta</taxon>
        <taxon>Magnoliopsida</taxon>
        <taxon>eudicotyledons</taxon>
        <taxon>Gunneridae</taxon>
        <taxon>Pentapetalae</taxon>
        <taxon>rosids</taxon>
        <taxon>fabids</taxon>
        <taxon>Malpighiales</taxon>
        <taxon>Salicaceae</taxon>
        <taxon>Saliceae</taxon>
        <taxon>Populus</taxon>
    </lineage>
</organism>
<dbReference type="GO" id="GO:0042742">
    <property type="term" value="P:defense response to bacterium"/>
    <property type="evidence" value="ECO:0007669"/>
    <property type="project" value="TreeGrafter"/>
</dbReference>
<comment type="caution">
    <text evidence="3">The sequence shown here is derived from an EMBL/GenBank/DDBJ whole genome shotgun (WGS) entry which is preliminary data.</text>
</comment>
<dbReference type="GO" id="GO:2000031">
    <property type="term" value="P:regulation of salicylic acid mediated signaling pathway"/>
    <property type="evidence" value="ECO:0007669"/>
    <property type="project" value="InterPro"/>
</dbReference>
<dbReference type="GO" id="GO:2000022">
    <property type="term" value="P:regulation of jasmonic acid mediated signaling pathway"/>
    <property type="evidence" value="ECO:0007669"/>
    <property type="project" value="InterPro"/>
</dbReference>
<feature type="domain" description="NPR1/NIM1-like C-terminal" evidence="2">
    <location>
        <begin position="21"/>
        <end position="87"/>
    </location>
</feature>
<dbReference type="GO" id="GO:0050832">
    <property type="term" value="P:defense response to fungus"/>
    <property type="evidence" value="ECO:0007669"/>
    <property type="project" value="TreeGrafter"/>
</dbReference>
<protein>
    <recommendedName>
        <fullName evidence="2">NPR1/NIM1-like C-terminal domain-containing protein</fullName>
    </recommendedName>
</protein>
<evidence type="ECO:0000256" key="1">
    <source>
        <dbReference type="SAM" id="MobiDB-lite"/>
    </source>
</evidence>
<dbReference type="InterPro" id="IPR021094">
    <property type="entry name" value="NPR1/NIM1-like_C"/>
</dbReference>
<dbReference type="PANTHER" id="PTHR46475">
    <property type="entry name" value="REGULATORY PROTEIN NPR3"/>
    <property type="match status" value="1"/>
</dbReference>
<dbReference type="GO" id="GO:0009862">
    <property type="term" value="P:systemic acquired resistance, salicylic acid mediated signaling pathway"/>
    <property type="evidence" value="ECO:0007669"/>
    <property type="project" value="InterPro"/>
</dbReference>
<gene>
    <name evidence="3" type="ORF">POTOM_007542</name>
</gene>
<keyword evidence="4" id="KW-1185">Reference proteome</keyword>
<proteinExistence type="predicted"/>
<evidence type="ECO:0000259" key="2">
    <source>
        <dbReference type="Pfam" id="PF12313"/>
    </source>
</evidence>
<dbReference type="Pfam" id="PF12313">
    <property type="entry name" value="NPR1_like_C"/>
    <property type="match status" value="2"/>
</dbReference>
<dbReference type="InterPro" id="IPR044292">
    <property type="entry name" value="NPR"/>
</dbReference>
<feature type="domain" description="NPR1/NIM1-like C-terminal" evidence="2">
    <location>
        <begin position="139"/>
        <end position="212"/>
    </location>
</feature>
<dbReference type="Proteomes" id="UP000886885">
    <property type="component" value="Chromosome 2A"/>
</dbReference>
<dbReference type="EMBL" id="JAAWWB010000003">
    <property type="protein sequence ID" value="KAG6785951.1"/>
    <property type="molecule type" value="Genomic_DNA"/>
</dbReference>
<accession>A0A8X8AFQ0</accession>
<dbReference type="PANTHER" id="PTHR46475:SF7">
    <property type="entry name" value="REGULATORY PROTEIN, PUTATIVE-RELATED"/>
    <property type="match status" value="1"/>
</dbReference>
<name>A0A8X8AFQ0_POPTO</name>
<feature type="region of interest" description="Disordered" evidence="1">
    <location>
        <begin position="199"/>
        <end position="227"/>
    </location>
</feature>
<dbReference type="OrthoDB" id="1878386at2759"/>
<dbReference type="AlphaFoldDB" id="A0A8X8AFQ0"/>
<sequence length="227" mass="25246">MIVDLEAFGIHRFSPSSVILAFARLLFPAEARLAMDSANANSTSMYTGLSASKSKGSSGDLREVDLNETPTVQAKRLQSRLQALHKTGVCPVYVSCTTARQKCSMTHVLSKILFIMMGISGELCKHELLDAFGEFSLMAVETGRHYFPHCSEVVDKFLDDDMPDALFLDKGTPEEQKTKKMRFMELKDDVQKAFFKDMENNRSARSSSSSSSSSPKSGVTYKARRKF</sequence>
<reference evidence="3" key="1">
    <citation type="journal article" date="2020" name="bioRxiv">
        <title>Hybrid origin of Populus tomentosa Carr. identified through genome sequencing and phylogenomic analysis.</title>
        <authorList>
            <person name="An X."/>
            <person name="Gao K."/>
            <person name="Chen Z."/>
            <person name="Li J."/>
            <person name="Yang X."/>
            <person name="Yang X."/>
            <person name="Zhou J."/>
            <person name="Guo T."/>
            <person name="Zhao T."/>
            <person name="Huang S."/>
            <person name="Miao D."/>
            <person name="Khan W.U."/>
            <person name="Rao P."/>
            <person name="Ye M."/>
            <person name="Lei B."/>
            <person name="Liao W."/>
            <person name="Wang J."/>
            <person name="Ji L."/>
            <person name="Li Y."/>
            <person name="Guo B."/>
            <person name="Mustafa N.S."/>
            <person name="Li S."/>
            <person name="Yun Q."/>
            <person name="Keller S.R."/>
            <person name="Mao J."/>
            <person name="Zhang R."/>
            <person name="Strauss S.H."/>
        </authorList>
    </citation>
    <scope>NUCLEOTIDE SEQUENCE</scope>
    <source>
        <strain evidence="3">GM15</strain>
        <tissue evidence="3">Leaf</tissue>
    </source>
</reference>
<evidence type="ECO:0000313" key="4">
    <source>
        <dbReference type="Proteomes" id="UP000886885"/>
    </source>
</evidence>
<evidence type="ECO:0000313" key="3">
    <source>
        <dbReference type="EMBL" id="KAG6785951.1"/>
    </source>
</evidence>